<evidence type="ECO:0000256" key="4">
    <source>
        <dbReference type="ARBA" id="ARBA00022475"/>
    </source>
</evidence>
<dbReference type="InterPro" id="IPR050901">
    <property type="entry name" value="BP-dep_ABC_trans_perm"/>
</dbReference>
<evidence type="ECO:0000256" key="5">
    <source>
        <dbReference type="ARBA" id="ARBA00022597"/>
    </source>
</evidence>
<dbReference type="SUPFAM" id="SSF161098">
    <property type="entry name" value="MetI-like"/>
    <property type="match status" value="1"/>
</dbReference>
<protein>
    <submittedName>
        <fullName evidence="11">ABC transporter permease subunit</fullName>
    </submittedName>
</protein>
<sequence>MIDNIASYILVMLGGSAYNIWLLKNYFDTVPKELDESAIIDGANAWQRFIKILLPLSMPMLVVIFLFTLMGAFGEYVLAGTIIQSPQNYTLGVGMYQMISGKFAQSWGEFAAAALLSALPLTILFGLLQKYIASGLVAGSVKG</sequence>
<feature type="transmembrane region" description="Helical" evidence="9">
    <location>
        <begin position="110"/>
        <end position="128"/>
    </location>
</feature>
<evidence type="ECO:0000256" key="1">
    <source>
        <dbReference type="ARBA" id="ARBA00004651"/>
    </source>
</evidence>
<feature type="transmembrane region" description="Helical" evidence="9">
    <location>
        <begin position="6"/>
        <end position="23"/>
    </location>
</feature>
<dbReference type="Pfam" id="PF00528">
    <property type="entry name" value="BPD_transp_1"/>
    <property type="match status" value="1"/>
</dbReference>
<name>A0ABT0WFT8_9BACI</name>
<feature type="domain" description="ABC transmembrane type-1" evidence="10">
    <location>
        <begin position="1"/>
        <end position="128"/>
    </location>
</feature>
<evidence type="ECO:0000256" key="7">
    <source>
        <dbReference type="ARBA" id="ARBA00022989"/>
    </source>
</evidence>
<dbReference type="CDD" id="cd06261">
    <property type="entry name" value="TM_PBP2"/>
    <property type="match status" value="1"/>
</dbReference>
<dbReference type="PANTHER" id="PTHR32243">
    <property type="entry name" value="MALTOSE TRANSPORT SYSTEM PERMEASE-RELATED"/>
    <property type="match status" value="1"/>
</dbReference>
<keyword evidence="4" id="KW-1003">Cell membrane</keyword>
<keyword evidence="7 9" id="KW-1133">Transmembrane helix</keyword>
<evidence type="ECO:0000256" key="6">
    <source>
        <dbReference type="ARBA" id="ARBA00022692"/>
    </source>
</evidence>
<evidence type="ECO:0000313" key="12">
    <source>
        <dbReference type="Proteomes" id="UP001523262"/>
    </source>
</evidence>
<dbReference type="PANTHER" id="PTHR32243:SF50">
    <property type="entry name" value="MALTOSE_MALTODEXTRIN TRANSPORT SYSTEM PERMEASE PROTEIN MALG"/>
    <property type="match status" value="1"/>
</dbReference>
<organism evidence="11 12">
    <name type="scientific">Neobacillus pocheonensis</name>
    <dbReference type="NCBI Taxonomy" id="363869"/>
    <lineage>
        <taxon>Bacteria</taxon>
        <taxon>Bacillati</taxon>
        <taxon>Bacillota</taxon>
        <taxon>Bacilli</taxon>
        <taxon>Bacillales</taxon>
        <taxon>Bacillaceae</taxon>
        <taxon>Neobacillus</taxon>
    </lineage>
</organism>
<keyword evidence="12" id="KW-1185">Reference proteome</keyword>
<reference evidence="11 12" key="1">
    <citation type="submission" date="2022-06" db="EMBL/GenBank/DDBJ databases">
        <authorList>
            <person name="Jeon C.O."/>
        </authorList>
    </citation>
    <scope>NUCLEOTIDE SEQUENCE [LARGE SCALE GENOMIC DNA]</scope>
    <source>
        <strain evidence="11 12">KCTC 13943</strain>
    </source>
</reference>
<evidence type="ECO:0000259" key="10">
    <source>
        <dbReference type="PROSITE" id="PS50928"/>
    </source>
</evidence>
<feature type="transmembrane region" description="Helical" evidence="9">
    <location>
        <begin position="52"/>
        <end position="73"/>
    </location>
</feature>
<dbReference type="PROSITE" id="PS50928">
    <property type="entry name" value="ABC_TM1"/>
    <property type="match status" value="1"/>
</dbReference>
<dbReference type="InterPro" id="IPR035906">
    <property type="entry name" value="MetI-like_sf"/>
</dbReference>
<keyword evidence="8 9" id="KW-0472">Membrane</keyword>
<evidence type="ECO:0000256" key="9">
    <source>
        <dbReference type="RuleBase" id="RU363032"/>
    </source>
</evidence>
<evidence type="ECO:0000256" key="2">
    <source>
        <dbReference type="ARBA" id="ARBA00009047"/>
    </source>
</evidence>
<dbReference type="InterPro" id="IPR000515">
    <property type="entry name" value="MetI-like"/>
</dbReference>
<proteinExistence type="inferred from homology"/>
<keyword evidence="5" id="KW-0762">Sugar transport</keyword>
<dbReference type="EMBL" id="JAMQCR010000002">
    <property type="protein sequence ID" value="MCM2535093.1"/>
    <property type="molecule type" value="Genomic_DNA"/>
</dbReference>
<comment type="caution">
    <text evidence="11">The sequence shown here is derived from an EMBL/GenBank/DDBJ whole genome shotgun (WGS) entry which is preliminary data.</text>
</comment>
<keyword evidence="6 9" id="KW-0812">Transmembrane</keyword>
<evidence type="ECO:0000256" key="8">
    <source>
        <dbReference type="ARBA" id="ARBA00023136"/>
    </source>
</evidence>
<gene>
    <name evidence="11" type="ORF">NDK43_25570</name>
</gene>
<keyword evidence="3 9" id="KW-0813">Transport</keyword>
<comment type="subcellular location">
    <subcellularLocation>
        <location evidence="1 9">Cell membrane</location>
        <topology evidence="1 9">Multi-pass membrane protein</topology>
    </subcellularLocation>
</comment>
<accession>A0ABT0WFT8</accession>
<evidence type="ECO:0000313" key="11">
    <source>
        <dbReference type="EMBL" id="MCM2535093.1"/>
    </source>
</evidence>
<comment type="similarity">
    <text evidence="2">Belongs to the binding-protein-dependent transport system permease family. MalFG subfamily.</text>
</comment>
<evidence type="ECO:0000256" key="3">
    <source>
        <dbReference type="ARBA" id="ARBA00022448"/>
    </source>
</evidence>
<dbReference type="Proteomes" id="UP001523262">
    <property type="component" value="Unassembled WGS sequence"/>
</dbReference>
<dbReference type="Gene3D" id="1.10.3720.10">
    <property type="entry name" value="MetI-like"/>
    <property type="match status" value="1"/>
</dbReference>